<dbReference type="InterPro" id="IPR036398">
    <property type="entry name" value="CA_dom_sf"/>
</dbReference>
<evidence type="ECO:0000256" key="1">
    <source>
        <dbReference type="ARBA" id="ARBA00004613"/>
    </source>
</evidence>
<evidence type="ECO:0000313" key="10">
    <source>
        <dbReference type="Proteomes" id="UP001164746"/>
    </source>
</evidence>
<comment type="cofactor">
    <cofactor evidence="6">
        <name>Zn(2+)</name>
        <dbReference type="ChEBI" id="CHEBI:29105"/>
    </cofactor>
</comment>
<protein>
    <recommendedName>
        <fullName evidence="6">Carbonic anhydrase</fullName>
        <ecNumber evidence="6">4.2.1.1</ecNumber>
    </recommendedName>
</protein>
<sequence>MDYPHCGGVKQSPIDIRTGEVVVDPTHLAPIVFSGYDQVSNIQYTLENNGHTVQVDLNDQKMLISEGGLGSTFVAEQFHFHWGAADTRGSEHSINGRHYPMEMHIVHYNRRYGNLTTAMDKEDGLAVLGFFFEIGRFNVHFEQIIHHFKEIKYKNENVPIHSIPLMELIPARLFNYFRYQGSLTTPPCYESVTWTLFNETIEIAEEQVCILLKHRSMDVLII</sequence>
<comment type="function">
    <text evidence="6">Reversible hydration of carbon dioxide.</text>
</comment>
<comment type="catalytic activity">
    <reaction evidence="6">
        <text>hydrogencarbonate + H(+) = CO2 + H2O</text>
        <dbReference type="Rhea" id="RHEA:10748"/>
        <dbReference type="ChEBI" id="CHEBI:15377"/>
        <dbReference type="ChEBI" id="CHEBI:15378"/>
        <dbReference type="ChEBI" id="CHEBI:16526"/>
        <dbReference type="ChEBI" id="CHEBI:17544"/>
        <dbReference type="EC" id="4.2.1.1"/>
    </reaction>
</comment>
<keyword evidence="3" id="KW-0964">Secreted</keyword>
<keyword evidence="6" id="KW-0456">Lyase</keyword>
<keyword evidence="5 6" id="KW-0862">Zinc</keyword>
<dbReference type="EMBL" id="CP111015">
    <property type="protein sequence ID" value="WAR03749.1"/>
    <property type="molecule type" value="Genomic_DNA"/>
</dbReference>
<comment type="subcellular location">
    <subcellularLocation>
        <location evidence="1">Secreted</location>
    </subcellularLocation>
</comment>
<name>A0ABY7E3G3_MYAAR</name>
<dbReference type="InterPro" id="IPR001148">
    <property type="entry name" value="CA_dom"/>
</dbReference>
<dbReference type="Gene3D" id="3.10.200.10">
    <property type="entry name" value="Alpha carbonic anhydrase"/>
    <property type="match status" value="1"/>
</dbReference>
<evidence type="ECO:0000256" key="5">
    <source>
        <dbReference type="ARBA" id="ARBA00022833"/>
    </source>
</evidence>
<dbReference type="PANTHER" id="PTHR18952">
    <property type="entry name" value="CARBONIC ANHYDRASE"/>
    <property type="match status" value="1"/>
</dbReference>
<reference evidence="8" key="1">
    <citation type="submission" date="2022-11" db="EMBL/GenBank/DDBJ databases">
        <title>Centuries of genome instability and evolution in soft-shell clam transmissible cancer (bioRxiv).</title>
        <authorList>
            <person name="Hart S.F.M."/>
            <person name="Yonemitsu M.A."/>
            <person name="Giersch R.M."/>
            <person name="Beal B.F."/>
            <person name="Arriagada G."/>
            <person name="Davis B.W."/>
            <person name="Ostrander E.A."/>
            <person name="Goff S.P."/>
            <person name="Metzger M.J."/>
        </authorList>
    </citation>
    <scope>NUCLEOTIDE SEQUENCE</scope>
    <source>
        <strain evidence="8">MELC-2E11</strain>
        <tissue evidence="8">Siphon/mantle</tissue>
    </source>
</reference>
<organism evidence="8 10">
    <name type="scientific">Mya arenaria</name>
    <name type="common">Soft-shell clam</name>
    <dbReference type="NCBI Taxonomy" id="6604"/>
    <lineage>
        <taxon>Eukaryota</taxon>
        <taxon>Metazoa</taxon>
        <taxon>Spiralia</taxon>
        <taxon>Lophotrochozoa</taxon>
        <taxon>Mollusca</taxon>
        <taxon>Bivalvia</taxon>
        <taxon>Autobranchia</taxon>
        <taxon>Heteroconchia</taxon>
        <taxon>Euheterodonta</taxon>
        <taxon>Imparidentia</taxon>
        <taxon>Neoheterodontei</taxon>
        <taxon>Myida</taxon>
        <taxon>Myoidea</taxon>
        <taxon>Myidae</taxon>
        <taxon>Mya</taxon>
    </lineage>
</organism>
<evidence type="ECO:0000313" key="8">
    <source>
        <dbReference type="EMBL" id="WAR03749.1"/>
    </source>
</evidence>
<keyword evidence="4 6" id="KW-0479">Metal-binding</keyword>
<gene>
    <name evidence="8" type="ORF">MAR_010307</name>
    <name evidence="9" type="ORF">MAR_010483</name>
</gene>
<comment type="similarity">
    <text evidence="2 6">Belongs to the alpha-carbonic anhydrase family.</text>
</comment>
<dbReference type="InterPro" id="IPR018338">
    <property type="entry name" value="Carbonic_anhydrase_a-class_CS"/>
</dbReference>
<dbReference type="SMART" id="SM01057">
    <property type="entry name" value="Carb_anhydrase"/>
    <property type="match status" value="1"/>
</dbReference>
<evidence type="ECO:0000313" key="9">
    <source>
        <dbReference type="EMBL" id="WAR03925.1"/>
    </source>
</evidence>
<feature type="domain" description="Alpha-carbonic anhydrase" evidence="7">
    <location>
        <begin position="1"/>
        <end position="222"/>
    </location>
</feature>
<dbReference type="EC" id="4.2.1.1" evidence="6"/>
<evidence type="ECO:0000256" key="6">
    <source>
        <dbReference type="RuleBase" id="RU367011"/>
    </source>
</evidence>
<proteinExistence type="inferred from homology"/>
<dbReference type="Pfam" id="PF00194">
    <property type="entry name" value="Carb_anhydrase"/>
    <property type="match status" value="1"/>
</dbReference>
<dbReference type="PROSITE" id="PS00162">
    <property type="entry name" value="ALPHA_CA_1"/>
    <property type="match status" value="1"/>
</dbReference>
<evidence type="ECO:0000256" key="3">
    <source>
        <dbReference type="ARBA" id="ARBA00022525"/>
    </source>
</evidence>
<keyword evidence="10" id="KW-1185">Reference proteome</keyword>
<accession>A0ABY7E3G3</accession>
<evidence type="ECO:0000256" key="4">
    <source>
        <dbReference type="ARBA" id="ARBA00022723"/>
    </source>
</evidence>
<dbReference type="EMBL" id="CP111015">
    <property type="protein sequence ID" value="WAR03925.1"/>
    <property type="molecule type" value="Genomic_DNA"/>
</dbReference>
<evidence type="ECO:0000259" key="7">
    <source>
        <dbReference type="PROSITE" id="PS51144"/>
    </source>
</evidence>
<dbReference type="SUPFAM" id="SSF51069">
    <property type="entry name" value="Carbonic anhydrase"/>
    <property type="match status" value="1"/>
</dbReference>
<dbReference type="PROSITE" id="PS51144">
    <property type="entry name" value="ALPHA_CA_2"/>
    <property type="match status" value="1"/>
</dbReference>
<dbReference type="Proteomes" id="UP001164746">
    <property type="component" value="Chromosome 4"/>
</dbReference>
<dbReference type="InterPro" id="IPR023561">
    <property type="entry name" value="Carbonic_anhydrase_a-class"/>
</dbReference>
<dbReference type="PANTHER" id="PTHR18952:SF278">
    <property type="entry name" value="CARBONIC ANHYDRASE"/>
    <property type="match status" value="1"/>
</dbReference>
<evidence type="ECO:0000256" key="2">
    <source>
        <dbReference type="ARBA" id="ARBA00010718"/>
    </source>
</evidence>